<dbReference type="EMBL" id="UINC01029757">
    <property type="protein sequence ID" value="SVB13019.1"/>
    <property type="molecule type" value="Genomic_DNA"/>
</dbReference>
<gene>
    <name evidence="1" type="ORF">METZ01_LOCUS165873</name>
</gene>
<name>A0A382BHD0_9ZZZZ</name>
<organism evidence="1">
    <name type="scientific">marine metagenome</name>
    <dbReference type="NCBI Taxonomy" id="408172"/>
    <lineage>
        <taxon>unclassified sequences</taxon>
        <taxon>metagenomes</taxon>
        <taxon>ecological metagenomes</taxon>
    </lineage>
</organism>
<evidence type="ECO:0000313" key="1">
    <source>
        <dbReference type="EMBL" id="SVB13019.1"/>
    </source>
</evidence>
<sequence>MVRTKNFKNVWSIDLYHLSVLQLVNIIMETIQKNQHVF</sequence>
<protein>
    <submittedName>
        <fullName evidence="1">Uncharacterized protein</fullName>
    </submittedName>
</protein>
<dbReference type="AlphaFoldDB" id="A0A382BHD0"/>
<accession>A0A382BHD0</accession>
<proteinExistence type="predicted"/>
<reference evidence="1" key="1">
    <citation type="submission" date="2018-05" db="EMBL/GenBank/DDBJ databases">
        <authorList>
            <person name="Lanie J.A."/>
            <person name="Ng W.-L."/>
            <person name="Kazmierczak K.M."/>
            <person name="Andrzejewski T.M."/>
            <person name="Davidsen T.M."/>
            <person name="Wayne K.J."/>
            <person name="Tettelin H."/>
            <person name="Glass J.I."/>
            <person name="Rusch D."/>
            <person name="Podicherti R."/>
            <person name="Tsui H.-C.T."/>
            <person name="Winkler M.E."/>
        </authorList>
    </citation>
    <scope>NUCLEOTIDE SEQUENCE</scope>
</reference>